<proteinExistence type="inferred from homology"/>
<dbReference type="SUPFAM" id="SSF46785">
    <property type="entry name" value="Winged helix' DNA-binding domain"/>
    <property type="match status" value="1"/>
</dbReference>
<accession>A0AA37XGS0</accession>
<feature type="region of interest" description="Disordered" evidence="2">
    <location>
        <begin position="248"/>
        <end position="300"/>
    </location>
</feature>
<dbReference type="PANTHER" id="PTHR18964">
    <property type="entry name" value="ROK (REPRESSOR, ORF, KINASE) FAMILY"/>
    <property type="match status" value="1"/>
</dbReference>
<name>A0AA37XGS0_9MICO</name>
<dbReference type="Gene3D" id="3.30.420.40">
    <property type="match status" value="2"/>
</dbReference>
<sequence length="300" mass="32074">MTLVPAGPKVALDAMPRTARAILRRILVHGEASRTELASTYELTLASLTRLTKPLVDEGLVAEGSARRTAHQGRPRLPLDVRAGDHLVVGVKLTGRDLFAVLTDLRATVLAERQVALTDTEPAAVVREIGAAVRGFGADPGALRGIGVSLGGHARDRATVVRGPFLGWEDVDLAPMLTRETGLPAVVDNDVVALTEALHWFGSARGRSSFAVVTIGAGIGYALVVHDRIVRSAAADLGGSATTSWTRVVRSSPARREVQPRRTCPRRRSPAPRPRSPARTWTPTRCCAVPRRATRRVSPS</sequence>
<keyword evidence="4" id="KW-1185">Reference proteome</keyword>
<organism evidence="3 4">
    <name type="scientific">Litorihabitans aurantiacus</name>
    <dbReference type="NCBI Taxonomy" id="1930061"/>
    <lineage>
        <taxon>Bacteria</taxon>
        <taxon>Bacillati</taxon>
        <taxon>Actinomycetota</taxon>
        <taxon>Actinomycetes</taxon>
        <taxon>Micrococcales</taxon>
        <taxon>Beutenbergiaceae</taxon>
        <taxon>Litorihabitans</taxon>
    </lineage>
</organism>
<dbReference type="InterPro" id="IPR000600">
    <property type="entry name" value="ROK"/>
</dbReference>
<comment type="caution">
    <text evidence="3">The sequence shown here is derived from an EMBL/GenBank/DDBJ whole genome shotgun (WGS) entry which is preliminary data.</text>
</comment>
<dbReference type="EMBL" id="BSUM01000001">
    <property type="protein sequence ID" value="GMA32898.1"/>
    <property type="molecule type" value="Genomic_DNA"/>
</dbReference>
<dbReference type="InterPro" id="IPR036390">
    <property type="entry name" value="WH_DNA-bd_sf"/>
</dbReference>
<dbReference type="PANTHER" id="PTHR18964:SF149">
    <property type="entry name" value="BIFUNCTIONAL UDP-N-ACETYLGLUCOSAMINE 2-EPIMERASE_N-ACETYLMANNOSAMINE KINASE"/>
    <property type="match status" value="1"/>
</dbReference>
<dbReference type="Proteomes" id="UP001157161">
    <property type="component" value="Unassembled WGS sequence"/>
</dbReference>
<protein>
    <recommendedName>
        <fullName evidence="5">ROK family transcriptional regulator</fullName>
    </recommendedName>
</protein>
<dbReference type="InterPro" id="IPR036388">
    <property type="entry name" value="WH-like_DNA-bd_sf"/>
</dbReference>
<reference evidence="3" key="2">
    <citation type="submission" date="2023-02" db="EMBL/GenBank/DDBJ databases">
        <authorList>
            <person name="Sun Q."/>
            <person name="Mori K."/>
        </authorList>
    </citation>
    <scope>NUCLEOTIDE SEQUENCE</scope>
    <source>
        <strain evidence="3">NBRC 112290</strain>
    </source>
</reference>
<gene>
    <name evidence="3" type="ORF">GCM10025875_28900</name>
</gene>
<evidence type="ECO:0008006" key="5">
    <source>
        <dbReference type="Google" id="ProtNLM"/>
    </source>
</evidence>
<dbReference type="Pfam" id="PF00480">
    <property type="entry name" value="ROK"/>
    <property type="match status" value="1"/>
</dbReference>
<evidence type="ECO:0000313" key="4">
    <source>
        <dbReference type="Proteomes" id="UP001157161"/>
    </source>
</evidence>
<evidence type="ECO:0000256" key="1">
    <source>
        <dbReference type="ARBA" id="ARBA00006479"/>
    </source>
</evidence>
<dbReference type="SUPFAM" id="SSF53067">
    <property type="entry name" value="Actin-like ATPase domain"/>
    <property type="match status" value="1"/>
</dbReference>
<dbReference type="AlphaFoldDB" id="A0AA37XGS0"/>
<evidence type="ECO:0000256" key="2">
    <source>
        <dbReference type="SAM" id="MobiDB-lite"/>
    </source>
</evidence>
<dbReference type="InterPro" id="IPR043129">
    <property type="entry name" value="ATPase_NBD"/>
</dbReference>
<comment type="similarity">
    <text evidence="1">Belongs to the ROK (NagC/XylR) family.</text>
</comment>
<evidence type="ECO:0000313" key="3">
    <source>
        <dbReference type="EMBL" id="GMA32898.1"/>
    </source>
</evidence>
<reference evidence="3" key="1">
    <citation type="journal article" date="2014" name="Int. J. Syst. Evol. Microbiol.">
        <title>Complete genome sequence of Corynebacterium casei LMG S-19264T (=DSM 44701T), isolated from a smear-ripened cheese.</title>
        <authorList>
            <consortium name="US DOE Joint Genome Institute (JGI-PGF)"/>
            <person name="Walter F."/>
            <person name="Albersmeier A."/>
            <person name="Kalinowski J."/>
            <person name="Ruckert C."/>
        </authorList>
    </citation>
    <scope>NUCLEOTIDE SEQUENCE</scope>
    <source>
        <strain evidence="3">NBRC 112290</strain>
    </source>
</reference>
<dbReference type="Gene3D" id="1.10.10.10">
    <property type="entry name" value="Winged helix-like DNA-binding domain superfamily/Winged helix DNA-binding domain"/>
    <property type="match status" value="1"/>
</dbReference>